<organism evidence="2 3">
    <name type="scientific">Mycolicibacterium moriokaense</name>
    <dbReference type="NCBI Taxonomy" id="39691"/>
    <lineage>
        <taxon>Bacteria</taxon>
        <taxon>Bacillati</taxon>
        <taxon>Actinomycetota</taxon>
        <taxon>Actinomycetes</taxon>
        <taxon>Mycobacteriales</taxon>
        <taxon>Mycobacteriaceae</taxon>
        <taxon>Mycolicibacterium</taxon>
    </lineage>
</organism>
<sequence length="124" mass="13023">MISRFTPEQTTESRDIMTTTATTKIALAALAAPMMTALAIGLAAAAHADADPASIDGAAPSVPTAQDTILDFKDQGFRVTVNTTSDAPLTKCSIISTHQERHQHHGNTNALVTVYVDAYCPPNA</sequence>
<reference evidence="2 3" key="1">
    <citation type="journal article" date="2019" name="Emerg. Microbes Infect.">
        <title>Comprehensive subspecies identification of 175 nontuberculous mycobacteria species based on 7547 genomic profiles.</title>
        <authorList>
            <person name="Matsumoto Y."/>
            <person name="Kinjo T."/>
            <person name="Motooka D."/>
            <person name="Nabeya D."/>
            <person name="Jung N."/>
            <person name="Uechi K."/>
            <person name="Horii T."/>
            <person name="Iida T."/>
            <person name="Fujita J."/>
            <person name="Nakamura S."/>
        </authorList>
    </citation>
    <scope>NUCLEOTIDE SEQUENCE [LARGE SCALE GENOMIC DNA]</scope>
    <source>
        <strain evidence="2 3">JCM 6375</strain>
    </source>
</reference>
<proteinExistence type="predicted"/>
<keyword evidence="1" id="KW-0732">Signal</keyword>
<evidence type="ECO:0000313" key="3">
    <source>
        <dbReference type="Proteomes" id="UP000466681"/>
    </source>
</evidence>
<evidence type="ECO:0000256" key="1">
    <source>
        <dbReference type="SAM" id="SignalP"/>
    </source>
</evidence>
<name>A0AAD1HG20_9MYCO</name>
<evidence type="ECO:0000313" key="2">
    <source>
        <dbReference type="EMBL" id="BBX04702.1"/>
    </source>
</evidence>
<gene>
    <name evidence="2" type="ORF">MMOR_56380</name>
</gene>
<dbReference type="KEGG" id="mmor:MMOR_56380"/>
<feature type="chain" id="PRO_5042296787" description="DUF732 domain-containing protein" evidence="1">
    <location>
        <begin position="40"/>
        <end position="124"/>
    </location>
</feature>
<dbReference type="Proteomes" id="UP000466681">
    <property type="component" value="Chromosome"/>
</dbReference>
<accession>A0AAD1HG20</accession>
<dbReference type="AlphaFoldDB" id="A0AAD1HG20"/>
<keyword evidence="3" id="KW-1185">Reference proteome</keyword>
<protein>
    <recommendedName>
        <fullName evidence="4">DUF732 domain-containing protein</fullName>
    </recommendedName>
</protein>
<dbReference type="EMBL" id="AP022560">
    <property type="protein sequence ID" value="BBX04702.1"/>
    <property type="molecule type" value="Genomic_DNA"/>
</dbReference>
<evidence type="ECO:0008006" key="4">
    <source>
        <dbReference type="Google" id="ProtNLM"/>
    </source>
</evidence>
<feature type="signal peptide" evidence="1">
    <location>
        <begin position="1"/>
        <end position="39"/>
    </location>
</feature>